<keyword evidence="2" id="KW-1185">Reference proteome</keyword>
<evidence type="ECO:0000313" key="2">
    <source>
        <dbReference type="Proteomes" id="UP001516472"/>
    </source>
</evidence>
<sequence>MDLVITSLGMVSSVGRDVVMACAAIRAGIACAQPLTYFEVLDEASQEMEPVTGHPIRGLTEGFTLIGRWLLLARACVADLFHQGALPDATHASFWRATGIRVVTPYHGDERFGVEASDAAPSREPIRRAYLQPLLEALRLPIDERNADLLCQGPSGAIQSIHEASGWMEARGLERMLVIAADSYCDPLTLEWLAGYRRLKTPENPQGLMPGEAGACFLLESAASARRRSPSMCFAIASAAIRVEQNHFFSRKPNTGIALAEALEETVAGAMPRAPFAGCMVSDLNGENWRANEWGYARIRLAQWFAEGPSLMLPAVSVGDTGAASGAGSVCVAARALARGYARGAQILVVSSSERGHVGAMCLSMKG</sequence>
<dbReference type="SUPFAM" id="SSF53901">
    <property type="entry name" value="Thiolase-like"/>
    <property type="match status" value="1"/>
</dbReference>
<evidence type="ECO:0008006" key="3">
    <source>
        <dbReference type="Google" id="ProtNLM"/>
    </source>
</evidence>
<dbReference type="InterPro" id="IPR016039">
    <property type="entry name" value="Thiolase-like"/>
</dbReference>
<dbReference type="Proteomes" id="UP001516472">
    <property type="component" value="Unassembled WGS sequence"/>
</dbReference>
<name>A0ABR9PJH5_9BACT</name>
<protein>
    <recommendedName>
        <fullName evidence="3">Beta-ketoacyl synthase N-terminal domain-containing protein</fullName>
    </recommendedName>
</protein>
<dbReference type="RefSeq" id="WP_193347517.1">
    <property type="nucleotide sequence ID" value="NZ_CBCSIP010000067.1"/>
</dbReference>
<dbReference type="Gene3D" id="3.40.47.10">
    <property type="match status" value="1"/>
</dbReference>
<evidence type="ECO:0000313" key="1">
    <source>
        <dbReference type="EMBL" id="MBE4748073.1"/>
    </source>
</evidence>
<reference evidence="1 2" key="1">
    <citation type="submission" date="2020-02" db="EMBL/GenBank/DDBJ databases">
        <authorList>
            <person name="Babadi Z.K."/>
            <person name="Risdian C."/>
            <person name="Ebrahimipour G.H."/>
            <person name="Wink J."/>
        </authorList>
    </citation>
    <scope>NUCLEOTIDE SEQUENCE [LARGE SCALE GENOMIC DNA]</scope>
    <source>
        <strain evidence="1 2">ZKHCc1 1396</strain>
    </source>
</reference>
<gene>
    <name evidence="1" type="ORF">G4177_07755</name>
</gene>
<organism evidence="1 2">
    <name type="scientific">Corallococcus soli</name>
    <dbReference type="NCBI Taxonomy" id="2710757"/>
    <lineage>
        <taxon>Bacteria</taxon>
        <taxon>Pseudomonadati</taxon>
        <taxon>Myxococcota</taxon>
        <taxon>Myxococcia</taxon>
        <taxon>Myxococcales</taxon>
        <taxon>Cystobacterineae</taxon>
        <taxon>Myxococcaceae</taxon>
        <taxon>Corallococcus</taxon>
    </lineage>
</organism>
<comment type="caution">
    <text evidence="1">The sequence shown here is derived from an EMBL/GenBank/DDBJ whole genome shotgun (WGS) entry which is preliminary data.</text>
</comment>
<accession>A0ABR9PJH5</accession>
<dbReference type="EMBL" id="JAAIYO010000002">
    <property type="protein sequence ID" value="MBE4748073.1"/>
    <property type="molecule type" value="Genomic_DNA"/>
</dbReference>
<proteinExistence type="predicted"/>